<protein>
    <recommendedName>
        <fullName evidence="4">Flagellar FliJ protein</fullName>
    </recommendedName>
</protein>
<comment type="caution">
    <text evidence="2">The sequence shown here is derived from an EMBL/GenBank/DDBJ whole genome shotgun (WGS) entry which is preliminary data.</text>
</comment>
<reference evidence="2 3" key="1">
    <citation type="submission" date="2018-06" db="EMBL/GenBank/DDBJ databases">
        <title>Combined omics and stable isotope probing to characterize newly discovered Mariana Back-Arc vent microbial communities.</title>
        <authorList>
            <person name="Trembath-Reichert E."/>
            <person name="Huber J.A."/>
        </authorList>
    </citation>
    <scope>NUCLEOTIDE SEQUENCE [LARGE SCALE GENOMIC DNA]</scope>
    <source>
        <strain evidence="2">MAG 63_2</strain>
    </source>
</reference>
<dbReference type="InterPro" id="IPR053716">
    <property type="entry name" value="Flag_assembly_chemotaxis_eff"/>
</dbReference>
<keyword evidence="1" id="KW-0175">Coiled coil</keyword>
<feature type="coiled-coil region" evidence="1">
    <location>
        <begin position="6"/>
        <end position="58"/>
    </location>
</feature>
<dbReference type="EMBL" id="QNZM01000072">
    <property type="protein sequence ID" value="RTZ81952.1"/>
    <property type="molecule type" value="Genomic_DNA"/>
</dbReference>
<accession>A0A432GDS9</accession>
<evidence type="ECO:0000313" key="3">
    <source>
        <dbReference type="Proteomes" id="UP000286732"/>
    </source>
</evidence>
<sequence length="90" mass="10968">MPRFRLETALHVRERLEKLYQKALAEQVQVEQQYRDRKQLMEETLNHHHKDLDEAKTQGVTINQLLMGDRFQERIERQLELTQDQLNEQL</sequence>
<name>A0A432GDS9_9DELT</name>
<evidence type="ECO:0000256" key="1">
    <source>
        <dbReference type="SAM" id="Coils"/>
    </source>
</evidence>
<organism evidence="2 3">
    <name type="scientific">SAR324 cluster bacterium</name>
    <dbReference type="NCBI Taxonomy" id="2024889"/>
    <lineage>
        <taxon>Bacteria</taxon>
        <taxon>Deltaproteobacteria</taxon>
        <taxon>SAR324 cluster</taxon>
    </lineage>
</organism>
<evidence type="ECO:0008006" key="4">
    <source>
        <dbReference type="Google" id="ProtNLM"/>
    </source>
</evidence>
<dbReference type="Gene3D" id="1.10.287.1700">
    <property type="match status" value="1"/>
</dbReference>
<dbReference type="Proteomes" id="UP000286732">
    <property type="component" value="Unassembled WGS sequence"/>
</dbReference>
<gene>
    <name evidence="2" type="ORF">DSY98_01855</name>
</gene>
<dbReference type="AlphaFoldDB" id="A0A432GDS9"/>
<proteinExistence type="predicted"/>
<feature type="non-terminal residue" evidence="2">
    <location>
        <position position="90"/>
    </location>
</feature>
<evidence type="ECO:0000313" key="2">
    <source>
        <dbReference type="EMBL" id="RTZ81952.1"/>
    </source>
</evidence>